<comment type="caution">
    <text evidence="4">The sequence shown here is derived from an EMBL/GenBank/DDBJ whole genome shotgun (WGS) entry which is preliminary data.</text>
</comment>
<dbReference type="PATRIC" id="fig|187330.3.peg.1659"/>
<gene>
    <name evidence="4" type="ORF">ADS77_16205</name>
</gene>
<name>A0A0N1EFA7_9GAMM</name>
<dbReference type="InterPro" id="IPR000160">
    <property type="entry name" value="GGDEF_dom"/>
</dbReference>
<protein>
    <submittedName>
        <fullName evidence="4">Diguanylate phosphodiesterase</fullName>
    </submittedName>
</protein>
<dbReference type="EMBL" id="LHPH01000021">
    <property type="protein sequence ID" value="KPH60190.1"/>
    <property type="molecule type" value="Genomic_DNA"/>
</dbReference>
<feature type="transmembrane region" description="Helical" evidence="1">
    <location>
        <begin position="6"/>
        <end position="25"/>
    </location>
</feature>
<dbReference type="InterPro" id="IPR043128">
    <property type="entry name" value="Rev_trsase/Diguanyl_cyclase"/>
</dbReference>
<dbReference type="OrthoDB" id="1316910at2"/>
<dbReference type="InterPro" id="IPR035919">
    <property type="entry name" value="EAL_sf"/>
</dbReference>
<accession>A0A0N1EFA7</accession>
<feature type="transmembrane region" description="Helical" evidence="1">
    <location>
        <begin position="63"/>
        <end position="83"/>
    </location>
</feature>
<feature type="domain" description="EAL" evidence="2">
    <location>
        <begin position="271"/>
        <end position="522"/>
    </location>
</feature>
<keyword evidence="1" id="KW-0472">Membrane</keyword>
<dbReference type="GO" id="GO:0071111">
    <property type="term" value="F:cyclic-guanylate-specific phosphodiesterase activity"/>
    <property type="evidence" value="ECO:0007669"/>
    <property type="project" value="InterPro"/>
</dbReference>
<dbReference type="SMART" id="SM00267">
    <property type="entry name" value="GGDEF"/>
    <property type="match status" value="1"/>
</dbReference>
<evidence type="ECO:0000256" key="1">
    <source>
        <dbReference type="SAM" id="Phobius"/>
    </source>
</evidence>
<organism evidence="4 5">
    <name type="scientific">Pseudoalteromonas porphyrae</name>
    <dbReference type="NCBI Taxonomy" id="187330"/>
    <lineage>
        <taxon>Bacteria</taxon>
        <taxon>Pseudomonadati</taxon>
        <taxon>Pseudomonadota</taxon>
        <taxon>Gammaproteobacteria</taxon>
        <taxon>Alteromonadales</taxon>
        <taxon>Pseudoalteromonadaceae</taxon>
        <taxon>Pseudoalteromonas</taxon>
    </lineage>
</organism>
<dbReference type="STRING" id="187330.AMS58_18395"/>
<dbReference type="InterPro" id="IPR001633">
    <property type="entry name" value="EAL_dom"/>
</dbReference>
<sequence length="522" mass="59759">MNDFFIFIILAGTFLLGVSLKPTFLIYKKTNSSQWGLLLLLIIFFIMAYWWVIYYFFTQGVDTFVASSVSLILFGGSGFVVLVTRLSLSSIIKIERVSAQQRFLAEHDVLTRLPNRNKFFRILKKQISLNNSFTLFFIDLNGFKQVNDRFGHQYGDELLSLLSQSLRQHLSGIAKVYRIGGDEFALILFSRTEKKYVNCVTAINTAISLPFSIREQKITVMLSIGVSRFPDNSQHQHELLIQADLAMYEAKRTAQQVVAYFPELGHRARELSEMSTRIEKALQDNEFELHLQPILSAFGGQLHGAEVLIRWPQKNGEFIPPNKLISVAEQTGLILPLSQWIVLNSFKQLKKLKAHGFYGFLHINLSPKDLESEEFYYFIEMLVELDPSVSKSIIFEITENAMMTNLNAARKMMSKLSKMGFKFSVDDFGTGFSSLVLLRELPIDQIKIDQSFIKNMLNEPAAYAIVESTIFLASRLNCNVVAEGIEEKKVEQALIKLNCDYVQGFFYSKALSIDCFRKRYLR</sequence>
<evidence type="ECO:0000313" key="4">
    <source>
        <dbReference type="EMBL" id="KPH60190.1"/>
    </source>
</evidence>
<feature type="transmembrane region" description="Helical" evidence="1">
    <location>
        <begin position="37"/>
        <end position="57"/>
    </location>
</feature>
<keyword evidence="5" id="KW-1185">Reference proteome</keyword>
<dbReference type="NCBIfam" id="TIGR00254">
    <property type="entry name" value="GGDEF"/>
    <property type="match status" value="1"/>
</dbReference>
<dbReference type="SUPFAM" id="SSF141868">
    <property type="entry name" value="EAL domain-like"/>
    <property type="match status" value="1"/>
</dbReference>
<dbReference type="Gene3D" id="3.20.20.450">
    <property type="entry name" value="EAL domain"/>
    <property type="match status" value="1"/>
</dbReference>
<dbReference type="Proteomes" id="UP000037848">
    <property type="component" value="Unassembled WGS sequence"/>
</dbReference>
<keyword evidence="1" id="KW-0812">Transmembrane</keyword>
<evidence type="ECO:0000259" key="3">
    <source>
        <dbReference type="PROSITE" id="PS50887"/>
    </source>
</evidence>
<dbReference type="CDD" id="cd01948">
    <property type="entry name" value="EAL"/>
    <property type="match status" value="1"/>
</dbReference>
<dbReference type="SUPFAM" id="SSF55073">
    <property type="entry name" value="Nucleotide cyclase"/>
    <property type="match status" value="1"/>
</dbReference>
<evidence type="ECO:0000313" key="5">
    <source>
        <dbReference type="Proteomes" id="UP000037848"/>
    </source>
</evidence>
<dbReference type="InterPro" id="IPR029787">
    <property type="entry name" value="Nucleotide_cyclase"/>
</dbReference>
<dbReference type="Pfam" id="PF00990">
    <property type="entry name" value="GGDEF"/>
    <property type="match status" value="1"/>
</dbReference>
<dbReference type="SMART" id="SM00052">
    <property type="entry name" value="EAL"/>
    <property type="match status" value="1"/>
</dbReference>
<dbReference type="PANTHER" id="PTHR33121">
    <property type="entry name" value="CYCLIC DI-GMP PHOSPHODIESTERASE PDEF"/>
    <property type="match status" value="1"/>
</dbReference>
<dbReference type="PANTHER" id="PTHR33121:SF79">
    <property type="entry name" value="CYCLIC DI-GMP PHOSPHODIESTERASE PDED-RELATED"/>
    <property type="match status" value="1"/>
</dbReference>
<dbReference type="CDD" id="cd01949">
    <property type="entry name" value="GGDEF"/>
    <property type="match status" value="1"/>
</dbReference>
<keyword evidence="1" id="KW-1133">Transmembrane helix</keyword>
<dbReference type="RefSeq" id="WP_054455335.1">
    <property type="nucleotide sequence ID" value="NZ_LHPH01000021.1"/>
</dbReference>
<dbReference type="InterPro" id="IPR050706">
    <property type="entry name" value="Cyclic-di-GMP_PDE-like"/>
</dbReference>
<feature type="domain" description="GGDEF" evidence="3">
    <location>
        <begin position="131"/>
        <end position="263"/>
    </location>
</feature>
<proteinExistence type="predicted"/>
<dbReference type="AlphaFoldDB" id="A0A0N1EFA7"/>
<evidence type="ECO:0000259" key="2">
    <source>
        <dbReference type="PROSITE" id="PS50883"/>
    </source>
</evidence>
<dbReference type="Pfam" id="PF00563">
    <property type="entry name" value="EAL"/>
    <property type="match status" value="1"/>
</dbReference>
<dbReference type="PROSITE" id="PS50887">
    <property type="entry name" value="GGDEF"/>
    <property type="match status" value="1"/>
</dbReference>
<dbReference type="PROSITE" id="PS50883">
    <property type="entry name" value="EAL"/>
    <property type="match status" value="1"/>
</dbReference>
<reference evidence="4 5" key="1">
    <citation type="submission" date="2015-08" db="EMBL/GenBank/DDBJ databases">
        <title>Draft Genome Sequence of Pseudoalteromonas porphyrae UCD-SED14.</title>
        <authorList>
            <person name="Coil D.A."/>
            <person name="Jospin G."/>
            <person name="Lee R.D."/>
            <person name="Eisen J.A."/>
        </authorList>
    </citation>
    <scope>NUCLEOTIDE SEQUENCE [LARGE SCALE GENOMIC DNA]</scope>
    <source>
        <strain evidence="4 5">UCD-SED14</strain>
    </source>
</reference>
<dbReference type="Gene3D" id="3.30.70.270">
    <property type="match status" value="1"/>
</dbReference>